<evidence type="ECO:0000259" key="7">
    <source>
        <dbReference type="Pfam" id="PF25944"/>
    </source>
</evidence>
<name>A0A094JYS1_9GAMM</name>
<feature type="domain" description="Multidrug resistance protein MdtA-like beta-barrel" evidence="7">
    <location>
        <begin position="210"/>
        <end position="298"/>
    </location>
</feature>
<dbReference type="FunFam" id="2.40.420.20:FF:000001">
    <property type="entry name" value="Efflux RND transporter periplasmic adaptor subunit"/>
    <property type="match status" value="1"/>
</dbReference>
<dbReference type="STRING" id="1515746.HR45_09145"/>
<keyword evidence="3" id="KW-0175">Coiled coil</keyword>
<organism evidence="9 10">
    <name type="scientific">Shewanella mangrovi</name>
    <dbReference type="NCBI Taxonomy" id="1515746"/>
    <lineage>
        <taxon>Bacteria</taxon>
        <taxon>Pseudomonadati</taxon>
        <taxon>Pseudomonadota</taxon>
        <taxon>Gammaproteobacteria</taxon>
        <taxon>Alteromonadales</taxon>
        <taxon>Shewanellaceae</taxon>
        <taxon>Shewanella</taxon>
    </lineage>
</organism>
<proteinExistence type="inferred from homology"/>
<dbReference type="Pfam" id="PF25917">
    <property type="entry name" value="BSH_RND"/>
    <property type="match status" value="1"/>
</dbReference>
<feature type="domain" description="Multidrug resistance protein MdtA-like C-terminal permuted SH3" evidence="8">
    <location>
        <begin position="302"/>
        <end position="364"/>
    </location>
</feature>
<comment type="similarity">
    <text evidence="2">Belongs to the membrane fusion protein (MFP) (TC 8.A.1) family.</text>
</comment>
<evidence type="ECO:0000313" key="10">
    <source>
        <dbReference type="Proteomes" id="UP000029264"/>
    </source>
</evidence>
<dbReference type="InterPro" id="IPR006143">
    <property type="entry name" value="RND_pump_MFP"/>
</dbReference>
<dbReference type="InterPro" id="IPR058627">
    <property type="entry name" value="MdtA-like_C"/>
</dbReference>
<dbReference type="OrthoDB" id="9800613at2"/>
<comment type="subcellular location">
    <subcellularLocation>
        <location evidence="1">Cell inner membrane</location>
        <topology evidence="1">Lipid-anchor</topology>
    </subcellularLocation>
</comment>
<protein>
    <submittedName>
        <fullName evidence="9">Hemolysin D</fullName>
    </submittedName>
</protein>
<dbReference type="eggNOG" id="COG0845">
    <property type="taxonomic scope" value="Bacteria"/>
</dbReference>
<evidence type="ECO:0000256" key="4">
    <source>
        <dbReference type="SAM" id="SignalP"/>
    </source>
</evidence>
<dbReference type="Pfam" id="PF25944">
    <property type="entry name" value="Beta-barrel_RND"/>
    <property type="match status" value="1"/>
</dbReference>
<dbReference type="SUPFAM" id="SSF111369">
    <property type="entry name" value="HlyD-like secretion proteins"/>
    <property type="match status" value="1"/>
</dbReference>
<evidence type="ECO:0000256" key="1">
    <source>
        <dbReference type="ARBA" id="ARBA00004519"/>
    </source>
</evidence>
<dbReference type="PANTHER" id="PTHR30158:SF3">
    <property type="entry name" value="MULTIDRUG EFFLUX PUMP SUBUNIT ACRA-RELATED"/>
    <property type="match status" value="1"/>
</dbReference>
<accession>A0A094JYS1</accession>
<comment type="caution">
    <text evidence="9">The sequence shown here is derived from an EMBL/GenBank/DDBJ whole genome shotgun (WGS) entry which is preliminary data.</text>
</comment>
<feature type="domain" description="Multidrug resistance protein MdtA-like barrel-sandwich hybrid" evidence="6">
    <location>
        <begin position="65"/>
        <end position="206"/>
    </location>
</feature>
<feature type="chain" id="PRO_5001900704" evidence="4">
    <location>
        <begin position="22"/>
        <end position="379"/>
    </location>
</feature>
<gene>
    <name evidence="9" type="ORF">HR45_09145</name>
</gene>
<evidence type="ECO:0000256" key="2">
    <source>
        <dbReference type="ARBA" id="ARBA00009477"/>
    </source>
</evidence>
<dbReference type="EMBL" id="JPEO01000005">
    <property type="protein sequence ID" value="KFZ37581.1"/>
    <property type="molecule type" value="Genomic_DNA"/>
</dbReference>
<dbReference type="RefSeq" id="WP_037442097.1">
    <property type="nucleotide sequence ID" value="NZ_JPEO01000005.1"/>
</dbReference>
<dbReference type="InterPro" id="IPR058624">
    <property type="entry name" value="MdtA-like_HH"/>
</dbReference>
<evidence type="ECO:0000313" key="9">
    <source>
        <dbReference type="EMBL" id="KFZ37581.1"/>
    </source>
</evidence>
<dbReference type="Gene3D" id="1.10.287.470">
    <property type="entry name" value="Helix hairpin bin"/>
    <property type="match status" value="1"/>
</dbReference>
<dbReference type="Pfam" id="PF25967">
    <property type="entry name" value="RND-MFP_C"/>
    <property type="match status" value="1"/>
</dbReference>
<evidence type="ECO:0000259" key="6">
    <source>
        <dbReference type="Pfam" id="PF25917"/>
    </source>
</evidence>
<dbReference type="GO" id="GO:0005886">
    <property type="term" value="C:plasma membrane"/>
    <property type="evidence" value="ECO:0007669"/>
    <property type="project" value="UniProtKB-SubCell"/>
</dbReference>
<keyword evidence="10" id="KW-1185">Reference proteome</keyword>
<dbReference type="Gene3D" id="2.40.420.20">
    <property type="match status" value="1"/>
</dbReference>
<dbReference type="AlphaFoldDB" id="A0A094JYS1"/>
<dbReference type="GO" id="GO:0046677">
    <property type="term" value="P:response to antibiotic"/>
    <property type="evidence" value="ECO:0007669"/>
    <property type="project" value="TreeGrafter"/>
</dbReference>
<reference evidence="9 10" key="1">
    <citation type="submission" date="2014-06" db="EMBL/GenBank/DDBJ databases">
        <title>Shewanella sp. YQH10.</title>
        <authorList>
            <person name="Liu Y."/>
            <person name="Zeng R."/>
        </authorList>
    </citation>
    <scope>NUCLEOTIDE SEQUENCE [LARGE SCALE GENOMIC DNA]</scope>
    <source>
        <strain evidence="9 10">YQH10</strain>
    </source>
</reference>
<dbReference type="Gene3D" id="2.40.50.100">
    <property type="match status" value="1"/>
</dbReference>
<feature type="coiled-coil region" evidence="3">
    <location>
        <begin position="104"/>
        <end position="131"/>
    </location>
</feature>
<sequence length="379" mass="40250">MRHIVKVASVVSMALWLSACGGEAQQAQGQQGPAKATEVGVIQVQSSSQVLTTQLPGRSRAYLEAEVRPQVSGIITKQGFVEGSEVKQGQSLYQIDPATYNASLLSAEADLERAKASLVSAKATYKRYTELTKTDFISKEDFDTAEAAYKEAQAAVSVAEAAVNTAKINVEYTEVKAPIAGRVGISSVTPGALVTANQATALATIQQLDPIKIDIVQSSAQLLRLKASLKAGQLQASDDATVKLMLEDGSIYDQSGTLKFAEVSVDQSTGSVTLRAEFPNPEHTLLPGMYVRAIINAGIDPQAIMVPQKVVTHNAKGQAVVMVVNDQNVIEPRVVTTAQVIDNKWRVTSGLKAGEKVVIEGLQRIRPGAPVTPKVVSAE</sequence>
<dbReference type="InterPro" id="IPR058626">
    <property type="entry name" value="MdtA-like_b-barrel"/>
</dbReference>
<dbReference type="Gene3D" id="2.40.30.170">
    <property type="match status" value="1"/>
</dbReference>
<feature type="signal peptide" evidence="4">
    <location>
        <begin position="1"/>
        <end position="21"/>
    </location>
</feature>
<evidence type="ECO:0000259" key="5">
    <source>
        <dbReference type="Pfam" id="PF25876"/>
    </source>
</evidence>
<dbReference type="GO" id="GO:0022857">
    <property type="term" value="F:transmembrane transporter activity"/>
    <property type="evidence" value="ECO:0007669"/>
    <property type="project" value="InterPro"/>
</dbReference>
<dbReference type="Proteomes" id="UP000029264">
    <property type="component" value="Unassembled WGS sequence"/>
</dbReference>
<dbReference type="PROSITE" id="PS51257">
    <property type="entry name" value="PROKAR_LIPOPROTEIN"/>
    <property type="match status" value="1"/>
</dbReference>
<dbReference type="InterPro" id="IPR058625">
    <property type="entry name" value="MdtA-like_BSH"/>
</dbReference>
<evidence type="ECO:0000256" key="3">
    <source>
        <dbReference type="SAM" id="Coils"/>
    </source>
</evidence>
<dbReference type="Pfam" id="PF25876">
    <property type="entry name" value="HH_MFP_RND"/>
    <property type="match status" value="1"/>
</dbReference>
<dbReference type="PANTHER" id="PTHR30158">
    <property type="entry name" value="ACRA/E-RELATED COMPONENT OF DRUG EFFLUX TRANSPORTER"/>
    <property type="match status" value="1"/>
</dbReference>
<dbReference type="NCBIfam" id="TIGR01730">
    <property type="entry name" value="RND_mfp"/>
    <property type="match status" value="1"/>
</dbReference>
<feature type="domain" description="Multidrug resistance protein MdtA-like alpha-helical hairpin" evidence="5">
    <location>
        <begin position="104"/>
        <end position="173"/>
    </location>
</feature>
<evidence type="ECO:0000259" key="8">
    <source>
        <dbReference type="Pfam" id="PF25967"/>
    </source>
</evidence>
<keyword evidence="4" id="KW-0732">Signal</keyword>